<dbReference type="EMBL" id="SDAM02000150">
    <property type="protein sequence ID" value="KAH6827384.1"/>
    <property type="molecule type" value="Genomic_DNA"/>
</dbReference>
<dbReference type="GO" id="GO:0005789">
    <property type="term" value="C:endoplasmic reticulum membrane"/>
    <property type="evidence" value="ECO:0007669"/>
    <property type="project" value="UniProtKB-SubCell"/>
</dbReference>
<keyword evidence="4" id="KW-0444">Lipid biosynthesis</keyword>
<evidence type="ECO:0000256" key="12">
    <source>
        <dbReference type="ARBA" id="ARBA00023098"/>
    </source>
</evidence>
<keyword evidence="7" id="KW-0256">Endoplasmic reticulum</keyword>
<keyword evidence="13" id="KW-0472">Membrane</keyword>
<dbReference type="InterPro" id="IPR014430">
    <property type="entry name" value="Scs7"/>
</dbReference>
<organism evidence="16 17">
    <name type="scientific">Perilla frutescens var. hirtella</name>
    <name type="common">Perilla citriodora</name>
    <name type="synonym">Perilla setoyensis</name>
    <dbReference type="NCBI Taxonomy" id="608512"/>
    <lineage>
        <taxon>Eukaryota</taxon>
        <taxon>Viridiplantae</taxon>
        <taxon>Streptophyta</taxon>
        <taxon>Embryophyta</taxon>
        <taxon>Tracheophyta</taxon>
        <taxon>Spermatophyta</taxon>
        <taxon>Magnoliopsida</taxon>
        <taxon>eudicotyledons</taxon>
        <taxon>Gunneridae</taxon>
        <taxon>Pentapetalae</taxon>
        <taxon>asterids</taxon>
        <taxon>lamiids</taxon>
        <taxon>Lamiales</taxon>
        <taxon>Lamiaceae</taxon>
        <taxon>Nepetoideae</taxon>
        <taxon>Elsholtzieae</taxon>
        <taxon>Perilla</taxon>
    </lineage>
</organism>
<keyword evidence="17" id="KW-1185">Reference proteome</keyword>
<protein>
    <submittedName>
        <fullName evidence="16">Fatty acid hydroxylase 1</fullName>
    </submittedName>
</protein>
<dbReference type="PANTHER" id="PTHR12863">
    <property type="entry name" value="FATTY ACID HYDROXYLASE"/>
    <property type="match status" value="1"/>
</dbReference>
<dbReference type="AlphaFoldDB" id="A0AAD4J574"/>
<comment type="caution">
    <text evidence="16">The sequence shown here is derived from an EMBL/GenBank/DDBJ whole genome shotgun (WGS) entry which is preliminary data.</text>
</comment>
<proteinExistence type="inferred from homology"/>
<reference evidence="16 17" key="1">
    <citation type="journal article" date="2021" name="Nat. Commun.">
        <title>Incipient diploidization of the medicinal plant Perilla within 10,000 years.</title>
        <authorList>
            <person name="Zhang Y."/>
            <person name="Shen Q."/>
            <person name="Leng L."/>
            <person name="Zhang D."/>
            <person name="Chen S."/>
            <person name="Shi Y."/>
            <person name="Ning Z."/>
            <person name="Chen S."/>
        </authorList>
    </citation>
    <scope>NUCLEOTIDE SEQUENCE [LARGE SCALE GENOMIC DNA]</scope>
    <source>
        <strain evidence="17">cv. PC099</strain>
    </source>
</reference>
<evidence type="ECO:0000256" key="4">
    <source>
        <dbReference type="ARBA" id="ARBA00022516"/>
    </source>
</evidence>
<dbReference type="Proteomes" id="UP001190926">
    <property type="component" value="Unassembled WGS sequence"/>
</dbReference>
<evidence type="ECO:0000256" key="14">
    <source>
        <dbReference type="ARBA" id="ARBA00023160"/>
    </source>
</evidence>
<accession>A0AAD4J574</accession>
<evidence type="ECO:0000256" key="13">
    <source>
        <dbReference type="ARBA" id="ARBA00023136"/>
    </source>
</evidence>
<keyword evidence="6" id="KW-0479">Metal-binding</keyword>
<evidence type="ECO:0000256" key="7">
    <source>
        <dbReference type="ARBA" id="ARBA00022824"/>
    </source>
</evidence>
<keyword evidence="9" id="KW-0862">Zinc</keyword>
<evidence type="ECO:0000256" key="6">
    <source>
        <dbReference type="ARBA" id="ARBA00022723"/>
    </source>
</evidence>
<evidence type="ECO:0000256" key="3">
    <source>
        <dbReference type="ARBA" id="ARBA00009324"/>
    </source>
</evidence>
<comment type="subcellular location">
    <subcellularLocation>
        <location evidence="2">Endoplasmic reticulum membrane</location>
        <topology evidence="2">Multi-pass membrane protein</topology>
    </subcellularLocation>
</comment>
<evidence type="ECO:0000256" key="1">
    <source>
        <dbReference type="ARBA" id="ARBA00001947"/>
    </source>
</evidence>
<comment type="cofactor">
    <cofactor evidence="1">
        <name>Zn(2+)</name>
        <dbReference type="ChEBI" id="CHEBI:29105"/>
    </cofactor>
</comment>
<keyword evidence="10" id="KW-1133">Transmembrane helix</keyword>
<evidence type="ECO:0000256" key="2">
    <source>
        <dbReference type="ARBA" id="ARBA00004477"/>
    </source>
</evidence>
<evidence type="ECO:0000256" key="5">
    <source>
        <dbReference type="ARBA" id="ARBA00022692"/>
    </source>
</evidence>
<feature type="domain" description="Fatty acid hydroxylase" evidence="15">
    <location>
        <begin position="87"/>
        <end position="222"/>
    </location>
</feature>
<evidence type="ECO:0000313" key="16">
    <source>
        <dbReference type="EMBL" id="KAH6827384.1"/>
    </source>
</evidence>
<comment type="similarity">
    <text evidence="3">Belongs to the sterol desaturase family.</text>
</comment>
<keyword evidence="12" id="KW-0443">Lipid metabolism</keyword>
<sequence>MAGHTFSVDLSQPLAFQVGHLGGAYDEWVHKPIVTKGSPRFFGNGFIELFTRTRWWEVPLFWLPVVWWFVSYPTKNGVPRNHVTATVVAGVVLWTLMEYCLHRFLFHIKTTSYWGNTFHYILHGCHHKHPMDDLRLVLPPPAAAVFIVFFWNLTKLVVPAPHSFALMGGKLLGYVIYDCTHYYLHHGKPSHQLKKYHMNHHFRVHDKGFGVTTAFWDSVFGTLPSNSDTTKKKLNPWTMIYKIFKNGF</sequence>
<evidence type="ECO:0000256" key="11">
    <source>
        <dbReference type="ARBA" id="ARBA00023002"/>
    </source>
</evidence>
<evidence type="ECO:0000256" key="8">
    <source>
        <dbReference type="ARBA" id="ARBA00022832"/>
    </source>
</evidence>
<keyword evidence="5" id="KW-0812">Transmembrane</keyword>
<name>A0AAD4J574_PERFH</name>
<keyword evidence="14" id="KW-0275">Fatty acid biosynthesis</keyword>
<dbReference type="PANTHER" id="PTHR12863:SF11">
    <property type="entry name" value="DIHYDROCERAMIDE FATTY ACYL 2-HYDROXYLASE FAH2-LIKE"/>
    <property type="match status" value="1"/>
</dbReference>
<dbReference type="InterPro" id="IPR006694">
    <property type="entry name" value="Fatty_acid_hydroxylase"/>
</dbReference>
<dbReference type="GO" id="GO:0005506">
    <property type="term" value="F:iron ion binding"/>
    <property type="evidence" value="ECO:0007669"/>
    <property type="project" value="InterPro"/>
</dbReference>
<keyword evidence="11" id="KW-0560">Oxidoreductase</keyword>
<evidence type="ECO:0000256" key="10">
    <source>
        <dbReference type="ARBA" id="ARBA00022989"/>
    </source>
</evidence>
<evidence type="ECO:0000259" key="15">
    <source>
        <dbReference type="Pfam" id="PF04116"/>
    </source>
</evidence>
<dbReference type="Pfam" id="PF04116">
    <property type="entry name" value="FA_hydroxylase"/>
    <property type="match status" value="1"/>
</dbReference>
<dbReference type="GO" id="GO:0080132">
    <property type="term" value="F:fatty acid 2-hydroxylase activity"/>
    <property type="evidence" value="ECO:0007669"/>
    <property type="project" value="InterPro"/>
</dbReference>
<evidence type="ECO:0000256" key="9">
    <source>
        <dbReference type="ARBA" id="ARBA00022833"/>
    </source>
</evidence>
<gene>
    <name evidence="16" type="ORF">C2S53_016085</name>
</gene>
<keyword evidence="8" id="KW-0276">Fatty acid metabolism</keyword>
<evidence type="ECO:0000313" key="17">
    <source>
        <dbReference type="Proteomes" id="UP001190926"/>
    </source>
</evidence>
<dbReference type="GO" id="GO:0006633">
    <property type="term" value="P:fatty acid biosynthetic process"/>
    <property type="evidence" value="ECO:0007669"/>
    <property type="project" value="UniProtKB-KW"/>
</dbReference>